<feature type="transmembrane region" description="Helical" evidence="1">
    <location>
        <begin position="54"/>
        <end position="71"/>
    </location>
</feature>
<sequence length="126" mass="13918">MDRPAAQPLRTQAGARQLDWRRRMSDSVAYALLVYTGLQIFVTITALRGGTASLLPYFALIVLIAAIVPACRRFERRWNRLSDEAACDPDLAPVFRRDIIGLWLLAIGLPFALAGLFTLLGYVIGG</sequence>
<reference evidence="2 3" key="1">
    <citation type="submission" date="2020-08" db="EMBL/GenBank/DDBJ databases">
        <title>The genome sequence of type strain Novosphingobium piscinae KCTC 42194.</title>
        <authorList>
            <person name="Liu Y."/>
        </authorList>
    </citation>
    <scope>NUCLEOTIDE SEQUENCE [LARGE SCALE GENOMIC DNA]</scope>
    <source>
        <strain evidence="2 3">KCTC 42194</strain>
    </source>
</reference>
<keyword evidence="3" id="KW-1185">Reference proteome</keyword>
<protein>
    <submittedName>
        <fullName evidence="2">Uncharacterized protein</fullName>
    </submittedName>
</protein>
<keyword evidence="1" id="KW-0812">Transmembrane</keyword>
<dbReference type="EMBL" id="JACLAX010000012">
    <property type="protein sequence ID" value="MBC2669919.1"/>
    <property type="molecule type" value="Genomic_DNA"/>
</dbReference>
<organism evidence="2 3">
    <name type="scientific">Novosphingobium piscinae</name>
    <dbReference type="NCBI Taxonomy" id="1507448"/>
    <lineage>
        <taxon>Bacteria</taxon>
        <taxon>Pseudomonadati</taxon>
        <taxon>Pseudomonadota</taxon>
        <taxon>Alphaproteobacteria</taxon>
        <taxon>Sphingomonadales</taxon>
        <taxon>Sphingomonadaceae</taxon>
        <taxon>Novosphingobium</taxon>
    </lineage>
</organism>
<proteinExistence type="predicted"/>
<feature type="transmembrane region" description="Helical" evidence="1">
    <location>
        <begin position="102"/>
        <end position="124"/>
    </location>
</feature>
<comment type="caution">
    <text evidence="2">The sequence shown here is derived from an EMBL/GenBank/DDBJ whole genome shotgun (WGS) entry which is preliminary data.</text>
</comment>
<keyword evidence="1" id="KW-0472">Membrane</keyword>
<keyword evidence="1" id="KW-1133">Transmembrane helix</keyword>
<evidence type="ECO:0000313" key="2">
    <source>
        <dbReference type="EMBL" id="MBC2669919.1"/>
    </source>
</evidence>
<evidence type="ECO:0000313" key="3">
    <source>
        <dbReference type="Proteomes" id="UP000551327"/>
    </source>
</evidence>
<feature type="transmembrane region" description="Helical" evidence="1">
    <location>
        <begin position="28"/>
        <end position="48"/>
    </location>
</feature>
<name>A0A7X1FZL6_9SPHN</name>
<dbReference type="AlphaFoldDB" id="A0A7X1FZL6"/>
<gene>
    <name evidence="2" type="ORF">H7F53_12255</name>
</gene>
<evidence type="ECO:0000256" key="1">
    <source>
        <dbReference type="SAM" id="Phobius"/>
    </source>
</evidence>
<dbReference type="Proteomes" id="UP000551327">
    <property type="component" value="Unassembled WGS sequence"/>
</dbReference>
<accession>A0A7X1FZL6</accession>